<dbReference type="EMBL" id="JAGTJR010000013">
    <property type="protein sequence ID" value="KAH7050018.1"/>
    <property type="molecule type" value="Genomic_DNA"/>
</dbReference>
<comment type="caution">
    <text evidence="2">The sequence shown here is derived from an EMBL/GenBank/DDBJ whole genome shotgun (WGS) entry which is preliminary data.</text>
</comment>
<sequence>MTAAASPLPLAILIPLLPMLYASSPEQLLNAPYANEDDVAAQLVPVIVVNGVGAQGEGGVTWKQRIGHGHGDVERSGRLSVLLLLAMHAAFEKAQYGGEGVLIDANGAKRWLYLTVMLMYSSRGTSSHLGDLPSPMAPSISAWALFRVSTA</sequence>
<gene>
    <name evidence="2" type="ORF">B0J12DRAFT_699431</name>
</gene>
<protein>
    <submittedName>
        <fullName evidence="2">Uncharacterized protein</fullName>
    </submittedName>
</protein>
<feature type="chain" id="PRO_5046615151" evidence="1">
    <location>
        <begin position="23"/>
        <end position="151"/>
    </location>
</feature>
<evidence type="ECO:0000256" key="1">
    <source>
        <dbReference type="SAM" id="SignalP"/>
    </source>
</evidence>
<name>A0ABQ8GA99_9PEZI</name>
<proteinExistence type="predicted"/>
<feature type="signal peptide" evidence="1">
    <location>
        <begin position="1"/>
        <end position="22"/>
    </location>
</feature>
<keyword evidence="3" id="KW-1185">Reference proteome</keyword>
<evidence type="ECO:0000313" key="2">
    <source>
        <dbReference type="EMBL" id="KAH7050018.1"/>
    </source>
</evidence>
<reference evidence="2 3" key="1">
    <citation type="journal article" date="2021" name="Nat. Commun.">
        <title>Genetic determinants of endophytism in the Arabidopsis root mycobiome.</title>
        <authorList>
            <person name="Mesny F."/>
            <person name="Miyauchi S."/>
            <person name="Thiergart T."/>
            <person name="Pickel B."/>
            <person name="Atanasova L."/>
            <person name="Karlsson M."/>
            <person name="Huettel B."/>
            <person name="Barry K.W."/>
            <person name="Haridas S."/>
            <person name="Chen C."/>
            <person name="Bauer D."/>
            <person name="Andreopoulos W."/>
            <person name="Pangilinan J."/>
            <person name="LaButti K."/>
            <person name="Riley R."/>
            <person name="Lipzen A."/>
            <person name="Clum A."/>
            <person name="Drula E."/>
            <person name="Henrissat B."/>
            <person name="Kohler A."/>
            <person name="Grigoriev I.V."/>
            <person name="Martin F.M."/>
            <person name="Hacquard S."/>
        </authorList>
    </citation>
    <scope>NUCLEOTIDE SEQUENCE [LARGE SCALE GENOMIC DNA]</scope>
    <source>
        <strain evidence="2 3">MPI-SDFR-AT-0080</strain>
    </source>
</reference>
<organism evidence="2 3">
    <name type="scientific">Macrophomina phaseolina</name>
    <dbReference type="NCBI Taxonomy" id="35725"/>
    <lineage>
        <taxon>Eukaryota</taxon>
        <taxon>Fungi</taxon>
        <taxon>Dikarya</taxon>
        <taxon>Ascomycota</taxon>
        <taxon>Pezizomycotina</taxon>
        <taxon>Dothideomycetes</taxon>
        <taxon>Dothideomycetes incertae sedis</taxon>
        <taxon>Botryosphaeriales</taxon>
        <taxon>Botryosphaeriaceae</taxon>
        <taxon>Macrophomina</taxon>
    </lineage>
</organism>
<dbReference type="Proteomes" id="UP000774617">
    <property type="component" value="Unassembled WGS sequence"/>
</dbReference>
<accession>A0ABQ8GA99</accession>
<evidence type="ECO:0000313" key="3">
    <source>
        <dbReference type="Proteomes" id="UP000774617"/>
    </source>
</evidence>
<keyword evidence="1" id="KW-0732">Signal</keyword>